<dbReference type="InterPro" id="IPR045592">
    <property type="entry name" value="DUF6461"/>
</dbReference>
<gene>
    <name evidence="1" type="ORF">K9S39_01090</name>
</gene>
<sequence length="267" mass="29064">MTLVTAQDYAWIRSSPVFRNAIEGGYGLILVRGVAPGDVLRVMRADPQGTCTGVDALIEQHLDQRDATDYWDDSFIAGAFTVPGTDGDWTLVLQFDGGVGMRPRFLEALSAGGRAVAHSTNGGAPIDLFHWYEAGELRTSFEWPTDRYGSTPDDLVPVMREIGFDLTEDEDGTGPSTDTKAAVLALAERLTGVRLTEELLKDAEYHLGHVPEEPAEEWTKFVIDITDAHGERFYKEVTREEAEAASARARAEAEAPVVILGPSSPAP</sequence>
<dbReference type="EMBL" id="CP086322">
    <property type="protein sequence ID" value="UQA90671.1"/>
    <property type="molecule type" value="Genomic_DNA"/>
</dbReference>
<keyword evidence="2" id="KW-1185">Reference proteome</keyword>
<dbReference type="RefSeq" id="WP_248861422.1">
    <property type="nucleotide sequence ID" value="NZ_CP086322.1"/>
</dbReference>
<evidence type="ECO:0000313" key="1">
    <source>
        <dbReference type="EMBL" id="UQA90671.1"/>
    </source>
</evidence>
<organism evidence="1 2">
    <name type="scientific">Streptomyces halobius</name>
    <dbReference type="NCBI Taxonomy" id="2879846"/>
    <lineage>
        <taxon>Bacteria</taxon>
        <taxon>Bacillati</taxon>
        <taxon>Actinomycetota</taxon>
        <taxon>Actinomycetes</taxon>
        <taxon>Kitasatosporales</taxon>
        <taxon>Streptomycetaceae</taxon>
        <taxon>Streptomyces</taxon>
    </lineage>
</organism>
<reference evidence="1" key="1">
    <citation type="submission" date="2021-10" db="EMBL/GenBank/DDBJ databases">
        <title>Streptomyces nigrumlapis sp.nov.,an antimicrobial producing actinobacterium isolated from Black Gobi rocks.</title>
        <authorList>
            <person name="Wen Y."/>
            <person name="Zhang W."/>
            <person name="Liu X.G."/>
        </authorList>
    </citation>
    <scope>NUCLEOTIDE SEQUENCE</scope>
    <source>
        <strain evidence="1">ST13-2-2</strain>
    </source>
</reference>
<accession>A0ABY4M354</accession>
<dbReference type="Pfam" id="PF20062">
    <property type="entry name" value="DUF6461"/>
    <property type="match status" value="1"/>
</dbReference>
<evidence type="ECO:0000313" key="2">
    <source>
        <dbReference type="Proteomes" id="UP000830115"/>
    </source>
</evidence>
<proteinExistence type="predicted"/>
<dbReference type="Proteomes" id="UP000830115">
    <property type="component" value="Chromosome"/>
</dbReference>
<protein>
    <submittedName>
        <fullName evidence="1">DUF6461 domain-containing protein</fullName>
    </submittedName>
</protein>
<name>A0ABY4M354_9ACTN</name>